<reference evidence="1" key="4">
    <citation type="submission" date="2025-09" db="UniProtKB">
        <authorList>
            <consortium name="Ensembl"/>
        </authorList>
    </citation>
    <scope>IDENTIFICATION</scope>
    <source>
        <strain evidence="1">17573</strain>
    </source>
</reference>
<sequence length="214" mass="24078">MLGVQPAICFKQSFQVIFFFFLRWRLTLSPRLECSGMILAHYNLYLLGSRDSPASASRVARITGMGHHARLIFVFLVEMGFHHVGHAGLELLTSGDQPALAYQSAEITGMNHRAQPFFFFNLSSLTRRVCSSFQRPLAVLTSISLFLQMLATGKAYFQRASVQTCNSLWRLLRLQVPHSETTCDSLKDSTLSWSKNMKQSTLCGGKDVACCDKW</sequence>
<dbReference type="AlphaFoldDB" id="A0A5F7ZPH6"/>
<evidence type="ECO:0000313" key="2">
    <source>
        <dbReference type="Proteomes" id="UP000006718"/>
    </source>
</evidence>
<dbReference type="PANTHER" id="PTHR12138:SF135">
    <property type="entry name" value="SAM DOMAIN-CONTAINING PROTEIN"/>
    <property type="match status" value="1"/>
</dbReference>
<proteinExistence type="predicted"/>
<name>A0A5F7ZPH6_MACMU</name>
<keyword evidence="2" id="KW-1185">Reference proteome</keyword>
<dbReference type="PRINTS" id="PR02045">
    <property type="entry name" value="F138DOMAIN"/>
</dbReference>
<accession>A0A5F7ZPH6</accession>
<dbReference type="Bgee" id="ENSMMUG00000051244">
    <property type="expression patterns" value="Expressed in lung and 1 other cell type or tissue"/>
</dbReference>
<reference evidence="2" key="1">
    <citation type="journal article" date="2007" name="Science">
        <title>Evolutionary and biomedical insights from the rhesus macaque genome.</title>
        <authorList>
            <person name="Gibbs R.A."/>
            <person name="Rogers J."/>
            <person name="Katze M.G."/>
            <person name="Bumgarner R."/>
            <person name="Weinstock G.M."/>
            <person name="Mardis E.R."/>
            <person name="Remington K.A."/>
            <person name="Strausberg R.L."/>
            <person name="Venter J.C."/>
            <person name="Wilson R.K."/>
            <person name="Batzer M.A."/>
            <person name="Bustamante C.D."/>
            <person name="Eichler E.E."/>
            <person name="Hahn M.W."/>
            <person name="Hardison R.C."/>
            <person name="Makova K.D."/>
            <person name="Miller W."/>
            <person name="Milosavljevic A."/>
            <person name="Palermo R.E."/>
            <person name="Siepel A."/>
            <person name="Sikela J.M."/>
            <person name="Attaway T."/>
            <person name="Bell S."/>
            <person name="Bernard K.E."/>
            <person name="Buhay C.J."/>
            <person name="Chandrabose M.N."/>
            <person name="Dao M."/>
            <person name="Davis C."/>
            <person name="Delehaunty K.D."/>
            <person name="Ding Y."/>
            <person name="Dinh H.H."/>
            <person name="Dugan-Rocha S."/>
            <person name="Fulton L.A."/>
            <person name="Gabisi R.A."/>
            <person name="Garner T.T."/>
            <person name="Godfrey J."/>
            <person name="Hawes A.C."/>
            <person name="Hernandez J."/>
            <person name="Hines S."/>
            <person name="Holder M."/>
            <person name="Hume J."/>
            <person name="Jhangiani S.N."/>
            <person name="Joshi V."/>
            <person name="Khan Z.M."/>
            <person name="Kirkness E.F."/>
            <person name="Cree A."/>
            <person name="Fowler R.G."/>
            <person name="Lee S."/>
            <person name="Lewis L.R."/>
            <person name="Li Z."/>
            <person name="Liu Y.-S."/>
            <person name="Moore S.M."/>
            <person name="Muzny D."/>
            <person name="Nazareth L.V."/>
            <person name="Ngo D.N."/>
            <person name="Okwuonu G.O."/>
            <person name="Pai G."/>
            <person name="Parker D."/>
            <person name="Paul H.A."/>
            <person name="Pfannkoch C."/>
            <person name="Pohl C.S."/>
            <person name="Rogers Y.-H.C."/>
            <person name="Ruiz S.J."/>
            <person name="Sabo A."/>
            <person name="Santibanez J."/>
            <person name="Schneider B.W."/>
            <person name="Smith S.M."/>
            <person name="Sodergren E."/>
            <person name="Svatek A.F."/>
            <person name="Utterback T.R."/>
            <person name="Vattathil S."/>
            <person name="Warren W."/>
            <person name="White C.S."/>
            <person name="Chinwalla A.T."/>
            <person name="Feng Y."/>
            <person name="Halpern A.L."/>
            <person name="Hillier L.W."/>
            <person name="Huang X."/>
            <person name="Minx P."/>
            <person name="Nelson J.O."/>
            <person name="Pepin K.H."/>
            <person name="Qin X."/>
            <person name="Sutton G.G."/>
            <person name="Venter E."/>
            <person name="Walenz B.P."/>
            <person name="Wallis J.W."/>
            <person name="Worley K.C."/>
            <person name="Yang S.-P."/>
            <person name="Jones S.M."/>
            <person name="Marra M.A."/>
            <person name="Rocchi M."/>
            <person name="Schein J.E."/>
            <person name="Baertsch R."/>
            <person name="Clarke L."/>
            <person name="Csuros M."/>
            <person name="Glasscock J."/>
            <person name="Harris R.A."/>
            <person name="Havlak P."/>
            <person name="Jackson A.R."/>
            <person name="Jiang H."/>
            <person name="Liu Y."/>
            <person name="Messina D.N."/>
            <person name="Shen Y."/>
            <person name="Song H.X.-Z."/>
            <person name="Wylie T."/>
            <person name="Zhang L."/>
            <person name="Birney E."/>
            <person name="Han K."/>
            <person name="Konkel M.K."/>
            <person name="Lee J."/>
            <person name="Smit A.F.A."/>
            <person name="Ullmer B."/>
            <person name="Wang H."/>
            <person name="Xing J."/>
            <person name="Burhans R."/>
            <person name="Cheng Z."/>
            <person name="Karro J.E."/>
            <person name="Ma J."/>
            <person name="Raney B."/>
            <person name="She X."/>
            <person name="Cox M.J."/>
            <person name="Demuth J.P."/>
            <person name="Dumas L.J."/>
            <person name="Han S.-G."/>
            <person name="Hopkins J."/>
            <person name="Karimpour-Fard A."/>
            <person name="Kim Y.H."/>
            <person name="Pollack J.R."/>
            <person name="Vinar T."/>
            <person name="Addo-Quaye C."/>
            <person name="Degenhardt J."/>
            <person name="Denby A."/>
            <person name="Hubisz M.J."/>
            <person name="Indap A."/>
            <person name="Kosiol C."/>
            <person name="Lahn B.T."/>
            <person name="Lawson H.A."/>
            <person name="Marklein A."/>
            <person name="Nielsen R."/>
            <person name="Vallender E.J."/>
            <person name="Clark A.G."/>
            <person name="Ferguson B."/>
            <person name="Hernandez R.D."/>
            <person name="Hirani K."/>
            <person name="Kehrer-Sawatzki H."/>
            <person name="Kolb J."/>
            <person name="Patil S."/>
            <person name="Pu L.-L."/>
            <person name="Ren Y."/>
            <person name="Smith D.G."/>
            <person name="Wheeler D.A."/>
            <person name="Schenck I."/>
            <person name="Ball E.V."/>
            <person name="Chen R."/>
            <person name="Cooper D.N."/>
            <person name="Giardine B."/>
            <person name="Hsu F."/>
            <person name="Kent W.J."/>
            <person name="Lesk A."/>
            <person name="Nelson D.L."/>
            <person name="O'brien W.E."/>
            <person name="Pruefer K."/>
            <person name="Stenson P.D."/>
            <person name="Wallace J.C."/>
            <person name="Ke H."/>
            <person name="Liu X.-M."/>
            <person name="Wang P."/>
            <person name="Xiang A.P."/>
            <person name="Yang F."/>
            <person name="Barber G.P."/>
            <person name="Haussler D."/>
            <person name="Karolchik D."/>
            <person name="Kern A.D."/>
            <person name="Kuhn R.M."/>
            <person name="Smith K.E."/>
            <person name="Zwieg A.S."/>
        </authorList>
    </citation>
    <scope>NUCLEOTIDE SEQUENCE [LARGE SCALE GENOMIC DNA]</scope>
    <source>
        <strain evidence="2">17573</strain>
    </source>
</reference>
<dbReference type="GeneTree" id="ENSGT01150000286943"/>
<dbReference type="Proteomes" id="UP000006718">
    <property type="component" value="Chromosome 18"/>
</dbReference>
<dbReference type="VEuPathDB" id="HostDB:ENSMMUG00000051244"/>
<dbReference type="PANTHER" id="PTHR12138">
    <property type="entry name" value="PRIMATE-EXPANDED PROTEIN FAMILY"/>
    <property type="match status" value="1"/>
</dbReference>
<reference evidence="1" key="2">
    <citation type="submission" date="2019-01" db="EMBL/GenBank/DDBJ databases">
        <authorList>
            <person name="Graves T."/>
            <person name="Eichler E.E."/>
            <person name="Wilson R.K."/>
        </authorList>
    </citation>
    <scope>NUCLEOTIDE SEQUENCE [LARGE SCALE GENOMIC DNA]</scope>
    <source>
        <strain evidence="1">17573</strain>
    </source>
</reference>
<protein>
    <submittedName>
        <fullName evidence="1">Uncharacterized protein</fullName>
    </submittedName>
</protein>
<reference evidence="1" key="3">
    <citation type="submission" date="2025-08" db="UniProtKB">
        <authorList>
            <consortium name="Ensembl"/>
        </authorList>
    </citation>
    <scope>IDENTIFICATION</scope>
    <source>
        <strain evidence="1">17573</strain>
    </source>
</reference>
<organism evidence="1 2">
    <name type="scientific">Macaca mulatta</name>
    <name type="common">Rhesus macaque</name>
    <dbReference type="NCBI Taxonomy" id="9544"/>
    <lineage>
        <taxon>Eukaryota</taxon>
        <taxon>Metazoa</taxon>
        <taxon>Chordata</taxon>
        <taxon>Craniata</taxon>
        <taxon>Vertebrata</taxon>
        <taxon>Euteleostomi</taxon>
        <taxon>Mammalia</taxon>
        <taxon>Eutheria</taxon>
        <taxon>Euarchontoglires</taxon>
        <taxon>Primates</taxon>
        <taxon>Haplorrhini</taxon>
        <taxon>Catarrhini</taxon>
        <taxon>Cercopithecidae</taxon>
        <taxon>Cercopithecinae</taxon>
        <taxon>Macaca</taxon>
    </lineage>
</organism>
<dbReference type="InParanoid" id="A0A5F7ZPH6"/>
<dbReference type="Ensembl" id="ENSMMUT00000085538.1">
    <property type="protein sequence ID" value="ENSMMUP00000066525.1"/>
    <property type="gene ID" value="ENSMMUG00000051244.1"/>
</dbReference>
<evidence type="ECO:0000313" key="1">
    <source>
        <dbReference type="Ensembl" id="ENSMMUP00000066525.1"/>
    </source>
</evidence>